<dbReference type="InterPro" id="IPR001515">
    <property type="entry name" value="Ribosomal_eL32"/>
</dbReference>
<evidence type="ECO:0000256" key="1">
    <source>
        <dbReference type="ARBA" id="ARBA00008431"/>
    </source>
</evidence>
<evidence type="ECO:0000256" key="3">
    <source>
        <dbReference type="ARBA" id="ARBA00023274"/>
    </source>
</evidence>
<dbReference type="GO" id="GO:0003735">
    <property type="term" value="F:structural constituent of ribosome"/>
    <property type="evidence" value="ECO:0007669"/>
    <property type="project" value="InterPro"/>
</dbReference>
<name>A0A4Y7PDP4_9AGAM</name>
<keyword evidence="3" id="KW-0687">Ribonucleoprotein</keyword>
<reference evidence="4 5" key="1">
    <citation type="submission" date="2018-06" db="EMBL/GenBank/DDBJ databases">
        <title>A transcriptomic atlas of mushroom development highlights an independent origin of complex multicellularity.</title>
        <authorList>
            <consortium name="DOE Joint Genome Institute"/>
            <person name="Krizsan K."/>
            <person name="Almasi E."/>
            <person name="Merenyi Z."/>
            <person name="Sahu N."/>
            <person name="Viragh M."/>
            <person name="Koszo T."/>
            <person name="Mondo S."/>
            <person name="Kiss B."/>
            <person name="Balint B."/>
            <person name="Kues U."/>
            <person name="Barry K."/>
            <person name="Hegedus J.C."/>
            <person name="Henrissat B."/>
            <person name="Johnson J."/>
            <person name="Lipzen A."/>
            <person name="Ohm R."/>
            <person name="Nagy I."/>
            <person name="Pangilinan J."/>
            <person name="Yan J."/>
            <person name="Xiong Y."/>
            <person name="Grigoriev I.V."/>
            <person name="Hibbett D.S."/>
            <person name="Nagy L.G."/>
        </authorList>
    </citation>
    <scope>NUCLEOTIDE SEQUENCE [LARGE SCALE GENOMIC DNA]</scope>
    <source>
        <strain evidence="4 5">SZMC22713</strain>
    </source>
</reference>
<dbReference type="SUPFAM" id="SSF52042">
    <property type="entry name" value="Ribosomal protein L32e"/>
    <property type="match status" value="1"/>
</dbReference>
<dbReference type="InterPro" id="IPR036351">
    <property type="entry name" value="Ribosomal_eL32_sf"/>
</dbReference>
<dbReference type="STRING" id="50990.A0A4Y7PDP4"/>
<evidence type="ECO:0000313" key="4">
    <source>
        <dbReference type="EMBL" id="TDL13385.1"/>
    </source>
</evidence>
<dbReference type="EMBL" id="ML170665">
    <property type="protein sequence ID" value="TDL13385.1"/>
    <property type="molecule type" value="Genomic_DNA"/>
</dbReference>
<keyword evidence="2 4" id="KW-0689">Ribosomal protein</keyword>
<dbReference type="SMART" id="SM01393">
    <property type="entry name" value="Ribosomal_L32e"/>
    <property type="match status" value="1"/>
</dbReference>
<dbReference type="Pfam" id="PF01655">
    <property type="entry name" value="Ribosomal_L32e"/>
    <property type="match status" value="1"/>
</dbReference>
<accession>A0A4Y7PDP4</accession>
<dbReference type="PANTHER" id="PTHR23413">
    <property type="entry name" value="60S RIBOSOMAL PROTEIN L32 AND DNA-DIRECTED RNA POLYMERASE II, SUBUNIT N"/>
    <property type="match status" value="1"/>
</dbReference>
<organism evidence="4 5">
    <name type="scientific">Rickenella mellea</name>
    <dbReference type="NCBI Taxonomy" id="50990"/>
    <lineage>
        <taxon>Eukaryota</taxon>
        <taxon>Fungi</taxon>
        <taxon>Dikarya</taxon>
        <taxon>Basidiomycota</taxon>
        <taxon>Agaricomycotina</taxon>
        <taxon>Agaricomycetes</taxon>
        <taxon>Hymenochaetales</taxon>
        <taxon>Rickenellaceae</taxon>
        <taxon>Rickenella</taxon>
    </lineage>
</organism>
<evidence type="ECO:0000256" key="2">
    <source>
        <dbReference type="ARBA" id="ARBA00022980"/>
    </source>
</evidence>
<dbReference type="AlphaFoldDB" id="A0A4Y7PDP4"/>
<gene>
    <name evidence="4" type="ORF">BD410DRAFT_880127</name>
</gene>
<dbReference type="PANTHER" id="PTHR23413:SF1">
    <property type="entry name" value="RIBOSOMAL PROTEIN L32"/>
    <property type="match status" value="1"/>
</dbReference>
<dbReference type="VEuPathDB" id="FungiDB:BD410DRAFT_880127"/>
<dbReference type="Proteomes" id="UP000294933">
    <property type="component" value="Unassembled WGS sequence"/>
</dbReference>
<proteinExistence type="inferred from homology"/>
<dbReference type="GO" id="GO:0006412">
    <property type="term" value="P:translation"/>
    <property type="evidence" value="ECO:0007669"/>
    <property type="project" value="InterPro"/>
</dbReference>
<dbReference type="OrthoDB" id="268693at2759"/>
<dbReference type="GO" id="GO:0022625">
    <property type="term" value="C:cytosolic large ribosomal subunit"/>
    <property type="evidence" value="ECO:0007669"/>
    <property type="project" value="TreeGrafter"/>
</dbReference>
<evidence type="ECO:0000313" key="5">
    <source>
        <dbReference type="Proteomes" id="UP000294933"/>
    </source>
</evidence>
<feature type="non-terminal residue" evidence="4">
    <location>
        <position position="1"/>
    </location>
</feature>
<protein>
    <submittedName>
        <fullName evidence="4">Ribosomal protein L32 protein</fullName>
    </submittedName>
</protein>
<keyword evidence="5" id="KW-1185">Reference proteome</keyword>
<comment type="similarity">
    <text evidence="1">Belongs to the eukaryotic ribosomal protein eL32 family.</text>
</comment>
<sequence length="74" mass="8436">RTRYFLSNGMKTFLVSNVQEVELLLMRNKTFAAEIAHNISSRNRISILARCIYPPQIDLGLSVTNPAARIRSEE</sequence>